<organism evidence="2 3">
    <name type="scientific">Pseudopithomyces chartarum</name>
    <dbReference type="NCBI Taxonomy" id="1892770"/>
    <lineage>
        <taxon>Eukaryota</taxon>
        <taxon>Fungi</taxon>
        <taxon>Dikarya</taxon>
        <taxon>Ascomycota</taxon>
        <taxon>Pezizomycotina</taxon>
        <taxon>Dothideomycetes</taxon>
        <taxon>Pleosporomycetidae</taxon>
        <taxon>Pleosporales</taxon>
        <taxon>Massarineae</taxon>
        <taxon>Didymosphaeriaceae</taxon>
        <taxon>Pseudopithomyces</taxon>
    </lineage>
</organism>
<gene>
    <name evidence="2" type="ORF">GRF29_28g942195</name>
</gene>
<feature type="region of interest" description="Disordered" evidence="1">
    <location>
        <begin position="257"/>
        <end position="334"/>
    </location>
</feature>
<feature type="compositionally biased region" description="Low complexity" evidence="1">
    <location>
        <begin position="177"/>
        <end position="186"/>
    </location>
</feature>
<proteinExistence type="predicted"/>
<feature type="region of interest" description="Disordered" evidence="1">
    <location>
        <begin position="161"/>
        <end position="186"/>
    </location>
</feature>
<name>A0AAN6LZR3_9PLEO</name>
<evidence type="ECO:0000256" key="1">
    <source>
        <dbReference type="SAM" id="MobiDB-lite"/>
    </source>
</evidence>
<reference evidence="2 3" key="1">
    <citation type="submission" date="2021-02" db="EMBL/GenBank/DDBJ databases">
        <title>Genome assembly of Pseudopithomyces chartarum.</title>
        <authorList>
            <person name="Jauregui R."/>
            <person name="Singh J."/>
            <person name="Voisey C."/>
        </authorList>
    </citation>
    <scope>NUCLEOTIDE SEQUENCE [LARGE SCALE GENOMIC DNA]</scope>
    <source>
        <strain evidence="2 3">AGR01</strain>
    </source>
</reference>
<feature type="region of interest" description="Disordered" evidence="1">
    <location>
        <begin position="79"/>
        <end position="101"/>
    </location>
</feature>
<dbReference type="Proteomes" id="UP001280581">
    <property type="component" value="Unassembled WGS sequence"/>
</dbReference>
<feature type="region of interest" description="Disordered" evidence="1">
    <location>
        <begin position="205"/>
        <end position="233"/>
    </location>
</feature>
<evidence type="ECO:0000313" key="2">
    <source>
        <dbReference type="EMBL" id="KAK3213775.1"/>
    </source>
</evidence>
<comment type="caution">
    <text evidence="2">The sequence shown here is derived from an EMBL/GenBank/DDBJ whole genome shotgun (WGS) entry which is preliminary data.</text>
</comment>
<sequence>MNDASSPYSVSNNMQTFTPHRPSRTSISQPAHSYRVEKPRSSHNSPRTVERRKTTTGAKLYATLDDHYNMMMGITPDEPTFEDEPTTARPMSWHPSSTQFDTQRHSTFHHSRNTSHNPSTWSRTSGHGSDFYSLSSRNLMSVESSQHYPAHAPGWEANWEAHRSSQASDSSRHTRQSYATSSYSTPATEPMPWYLQEWARRAQDQAVASRNGSSEFLPIQHSAEPEDEQMDATMDDSGKELIGMGLYDLPDSSLDWMSPVGEATGKGLKLEETWQPPEEDEDEDGEDEDEDEGEDEGEEVDQDDDASSVDGEEDLPPPPPVLVASTNHDKTNQARNLEGQSFFFDEDDSVSKEWWYQHLRQPSIPVRDTGYGYGWL</sequence>
<dbReference type="AlphaFoldDB" id="A0AAN6LZR3"/>
<protein>
    <submittedName>
        <fullName evidence="2">Uncharacterized protein</fullName>
    </submittedName>
</protein>
<accession>A0AAN6LZR3</accession>
<feature type="compositionally biased region" description="Polar residues" evidence="1">
    <location>
        <begin position="1"/>
        <end position="31"/>
    </location>
</feature>
<dbReference type="EMBL" id="WVTA01000004">
    <property type="protein sequence ID" value="KAK3213775.1"/>
    <property type="molecule type" value="Genomic_DNA"/>
</dbReference>
<evidence type="ECO:0000313" key="3">
    <source>
        <dbReference type="Proteomes" id="UP001280581"/>
    </source>
</evidence>
<feature type="compositionally biased region" description="Acidic residues" evidence="1">
    <location>
        <begin position="277"/>
        <end position="315"/>
    </location>
</feature>
<keyword evidence="3" id="KW-1185">Reference proteome</keyword>
<feature type="region of interest" description="Disordered" evidence="1">
    <location>
        <begin position="1"/>
        <end position="55"/>
    </location>
</feature>